<protein>
    <submittedName>
        <fullName evidence="1">Uncharacterized protein</fullName>
    </submittedName>
</protein>
<dbReference type="EMBL" id="LAZR01002446">
    <property type="protein sequence ID" value="KKN29951.1"/>
    <property type="molecule type" value="Genomic_DNA"/>
</dbReference>
<comment type="caution">
    <text evidence="1">The sequence shown here is derived from an EMBL/GenBank/DDBJ whole genome shotgun (WGS) entry which is preliminary data.</text>
</comment>
<name>A0A0F9RYE5_9ZZZZ</name>
<accession>A0A0F9RYE5</accession>
<evidence type="ECO:0000313" key="1">
    <source>
        <dbReference type="EMBL" id="KKN29951.1"/>
    </source>
</evidence>
<gene>
    <name evidence="1" type="ORF">LCGC14_0839050</name>
</gene>
<reference evidence="1" key="1">
    <citation type="journal article" date="2015" name="Nature">
        <title>Complex archaea that bridge the gap between prokaryotes and eukaryotes.</title>
        <authorList>
            <person name="Spang A."/>
            <person name="Saw J.H."/>
            <person name="Jorgensen S.L."/>
            <person name="Zaremba-Niedzwiedzka K."/>
            <person name="Martijn J."/>
            <person name="Lind A.E."/>
            <person name="van Eijk R."/>
            <person name="Schleper C."/>
            <person name="Guy L."/>
            <person name="Ettema T.J."/>
        </authorList>
    </citation>
    <scope>NUCLEOTIDE SEQUENCE</scope>
</reference>
<proteinExistence type="predicted"/>
<dbReference type="AlphaFoldDB" id="A0A0F9RYE5"/>
<organism evidence="1">
    <name type="scientific">marine sediment metagenome</name>
    <dbReference type="NCBI Taxonomy" id="412755"/>
    <lineage>
        <taxon>unclassified sequences</taxon>
        <taxon>metagenomes</taxon>
        <taxon>ecological metagenomes</taxon>
    </lineage>
</organism>
<sequence>MSYFVNEIQPFRTEWHRRQDAYIKEMFEKGYSTTNIANEMNRIARRELGEYFRKLISSWGINIRIRTIYDDRGFPHSLNPTEIQKVILKERITALYSRYRKYDTLYPHFPSFTSVARFKDYIVRNYAGLKGLFRNPSDLLATDDFRRTVELIRDHERNNVDYTHTSLWNEIFDTTHPHFYKRFGLELAEIRIFAITGRLPQRFQGINFQI</sequence>